<dbReference type="Pfam" id="PF12048">
    <property type="entry name" value="DUF3530"/>
    <property type="match status" value="1"/>
</dbReference>
<evidence type="ECO:0008006" key="4">
    <source>
        <dbReference type="Google" id="ProtNLM"/>
    </source>
</evidence>
<accession>A0A1H2QAY7</accession>
<feature type="region of interest" description="Disordered" evidence="1">
    <location>
        <begin position="37"/>
        <end position="60"/>
    </location>
</feature>
<keyword evidence="3" id="KW-1185">Reference proteome</keyword>
<dbReference type="STRING" id="488533.SAMN04487960_101170"/>
<dbReference type="EMBL" id="FNNE01000001">
    <property type="protein sequence ID" value="SDW04100.1"/>
    <property type="molecule type" value="Genomic_DNA"/>
</dbReference>
<gene>
    <name evidence="2" type="ORF">SAMN04487960_101170</name>
</gene>
<reference evidence="2 3" key="1">
    <citation type="submission" date="2016-10" db="EMBL/GenBank/DDBJ databases">
        <authorList>
            <person name="de Groot N.N."/>
        </authorList>
    </citation>
    <scope>NUCLEOTIDE SEQUENCE [LARGE SCALE GENOMIC DNA]</scope>
    <source>
        <strain evidence="2 3">CGMCC 1.7059</strain>
    </source>
</reference>
<evidence type="ECO:0000313" key="3">
    <source>
        <dbReference type="Proteomes" id="UP000199675"/>
    </source>
</evidence>
<proteinExistence type="predicted"/>
<organism evidence="2 3">
    <name type="scientific">Marinobacter mobilis</name>
    <dbReference type="NCBI Taxonomy" id="488533"/>
    <lineage>
        <taxon>Bacteria</taxon>
        <taxon>Pseudomonadati</taxon>
        <taxon>Pseudomonadota</taxon>
        <taxon>Gammaproteobacteria</taxon>
        <taxon>Pseudomonadales</taxon>
        <taxon>Marinobacteraceae</taxon>
        <taxon>Marinobacter</taxon>
    </lineage>
</organism>
<feature type="compositionally biased region" description="Polar residues" evidence="1">
    <location>
        <begin position="51"/>
        <end position="60"/>
    </location>
</feature>
<dbReference type="OrthoDB" id="6367133at2"/>
<name>A0A1H2QAY7_9GAMM</name>
<dbReference type="AlphaFoldDB" id="A0A1H2QAY7"/>
<sequence length="321" mass="33139">MAAGMTDRLNHGIRALACGLLVLLLLAGPWAAAQEAAEPGADNDAPGQAEPPSTSTRLTISSGLGQRDLARRYPQQAVWLELGEGDSELALLALERDAVASGAMLIVGDEGQSAASGLHGAMRSLLADHGWAAMVLALPSRPMAPTGDAIGAERPEPAADESVMIDVAVAPDAVEPLQGYRERVQALLAAATAELSGRGYQRIVLVGVGQAALPVMQAAMGGTSGPRALVWVTPRFAGADGEAWQSGLEGLEAWSILDLANTLTGPEATGARAAVFARKGMTGYRQQRLLLSDPVSGRDAPMVVNRILAWLVLAGDGASPY</sequence>
<protein>
    <recommendedName>
        <fullName evidence="4">DUF3530 domain-containing protein</fullName>
    </recommendedName>
</protein>
<dbReference type="InterPro" id="IPR022529">
    <property type="entry name" value="DUF3530"/>
</dbReference>
<evidence type="ECO:0000313" key="2">
    <source>
        <dbReference type="EMBL" id="SDW04100.1"/>
    </source>
</evidence>
<evidence type="ECO:0000256" key="1">
    <source>
        <dbReference type="SAM" id="MobiDB-lite"/>
    </source>
</evidence>
<dbReference type="Proteomes" id="UP000199675">
    <property type="component" value="Unassembled WGS sequence"/>
</dbReference>